<comment type="caution">
    <text evidence="3">The sequence shown here is derived from an EMBL/GenBank/DDBJ whole genome shotgun (WGS) entry which is preliminary data.</text>
</comment>
<evidence type="ECO:0000256" key="1">
    <source>
        <dbReference type="ARBA" id="ARBA00022980"/>
    </source>
</evidence>
<keyword evidence="1" id="KW-0689">Ribosomal protein</keyword>
<evidence type="ECO:0000313" key="4">
    <source>
        <dbReference type="Proteomes" id="UP000543642"/>
    </source>
</evidence>
<dbReference type="SUPFAM" id="SSF50104">
    <property type="entry name" value="Translation proteins SH3-like domain"/>
    <property type="match status" value="1"/>
</dbReference>
<sequence>MPKNDHYNKEWVPGQLALSLMGHDKGRVYVVLQSEGERLYVADGMRRTLERPKLKSFKHVQKIPISLERLLENVQMGSLTDGDIKKAIKTYKLMMKDQEE</sequence>
<evidence type="ECO:0000256" key="2">
    <source>
        <dbReference type="ARBA" id="ARBA00023274"/>
    </source>
</evidence>
<dbReference type="EMBL" id="JACHFW010000015">
    <property type="protein sequence ID" value="MBB5265800.1"/>
    <property type="molecule type" value="Genomic_DNA"/>
</dbReference>
<proteinExistence type="predicted"/>
<dbReference type="CDD" id="cd06088">
    <property type="entry name" value="KOW_RPL14"/>
    <property type="match status" value="1"/>
</dbReference>
<dbReference type="Proteomes" id="UP000543642">
    <property type="component" value="Unassembled WGS sequence"/>
</dbReference>
<organism evidence="3 4">
    <name type="scientific">Catenibacillus scindens</name>
    <dbReference type="NCBI Taxonomy" id="673271"/>
    <lineage>
        <taxon>Bacteria</taxon>
        <taxon>Bacillati</taxon>
        <taxon>Bacillota</taxon>
        <taxon>Clostridia</taxon>
        <taxon>Lachnospirales</taxon>
        <taxon>Lachnospiraceae</taxon>
        <taxon>Catenibacillus</taxon>
    </lineage>
</organism>
<evidence type="ECO:0008006" key="5">
    <source>
        <dbReference type="Google" id="ProtNLM"/>
    </source>
</evidence>
<dbReference type="InterPro" id="IPR041985">
    <property type="entry name" value="Ribosomal_eL14_KOW"/>
</dbReference>
<dbReference type="RefSeq" id="WP_183775883.1">
    <property type="nucleotide sequence ID" value="NZ_CAWVEG010000191.1"/>
</dbReference>
<dbReference type="InterPro" id="IPR008991">
    <property type="entry name" value="Translation_prot_SH3-like_sf"/>
</dbReference>
<accession>A0A7W8HCI4</accession>
<protein>
    <recommendedName>
        <fullName evidence="5">KOW domain-containing protein</fullName>
    </recommendedName>
</protein>
<keyword evidence="4" id="KW-1185">Reference proteome</keyword>
<dbReference type="GO" id="GO:1990904">
    <property type="term" value="C:ribonucleoprotein complex"/>
    <property type="evidence" value="ECO:0007669"/>
    <property type="project" value="UniProtKB-KW"/>
</dbReference>
<dbReference type="GO" id="GO:0005840">
    <property type="term" value="C:ribosome"/>
    <property type="evidence" value="ECO:0007669"/>
    <property type="project" value="UniProtKB-KW"/>
</dbReference>
<name>A0A7W8HCI4_9FIRM</name>
<keyword evidence="2" id="KW-0687">Ribonucleoprotein</keyword>
<dbReference type="AlphaFoldDB" id="A0A7W8HCI4"/>
<reference evidence="3 4" key="1">
    <citation type="submission" date="2020-08" db="EMBL/GenBank/DDBJ databases">
        <title>Genomic Encyclopedia of Type Strains, Phase IV (KMG-IV): sequencing the most valuable type-strain genomes for metagenomic binning, comparative biology and taxonomic classification.</title>
        <authorList>
            <person name="Goeker M."/>
        </authorList>
    </citation>
    <scope>NUCLEOTIDE SEQUENCE [LARGE SCALE GENOMIC DNA]</scope>
    <source>
        <strain evidence="3 4">DSM 106146</strain>
    </source>
</reference>
<gene>
    <name evidence="3" type="ORF">HNP82_002951</name>
</gene>
<evidence type="ECO:0000313" key="3">
    <source>
        <dbReference type="EMBL" id="MBB5265800.1"/>
    </source>
</evidence>